<gene>
    <name evidence="2" type="ORF">EIN_116740</name>
</gene>
<evidence type="ECO:0000313" key="3">
    <source>
        <dbReference type="Proteomes" id="UP000014680"/>
    </source>
</evidence>
<keyword evidence="1" id="KW-0472">Membrane</keyword>
<reference evidence="2 3" key="1">
    <citation type="submission" date="2012-10" db="EMBL/GenBank/DDBJ databases">
        <authorList>
            <person name="Zafar N."/>
            <person name="Inman J."/>
            <person name="Hall N."/>
            <person name="Lorenzi H."/>
            <person name="Caler E."/>
        </authorList>
    </citation>
    <scope>NUCLEOTIDE SEQUENCE [LARGE SCALE GENOMIC DNA]</scope>
    <source>
        <strain evidence="2 3">IP1</strain>
    </source>
</reference>
<evidence type="ECO:0000313" key="2">
    <source>
        <dbReference type="EMBL" id="ELP94543.1"/>
    </source>
</evidence>
<dbReference type="GeneID" id="14893512"/>
<feature type="transmembrane region" description="Helical" evidence="1">
    <location>
        <begin position="81"/>
        <end position="108"/>
    </location>
</feature>
<sequence>MTNVGVYETRQQPENTYNPQDYTPQLVYIVPVQREVNCGNTTPGVFYFVLGFFCCCFWACGYSQTKHASDKQEKTLGKVSLVLFIMSNALAIFVFGFVLLCAIVWGIVFEDANSSSSISYN</sequence>
<dbReference type="AlphaFoldDB" id="L7FP68"/>
<organism evidence="2 3">
    <name type="scientific">Entamoeba invadens IP1</name>
    <dbReference type="NCBI Taxonomy" id="370355"/>
    <lineage>
        <taxon>Eukaryota</taxon>
        <taxon>Amoebozoa</taxon>
        <taxon>Evosea</taxon>
        <taxon>Archamoebae</taxon>
        <taxon>Mastigamoebida</taxon>
        <taxon>Entamoebidae</taxon>
        <taxon>Entamoeba</taxon>
    </lineage>
</organism>
<dbReference type="Proteomes" id="UP000014680">
    <property type="component" value="Unassembled WGS sequence"/>
</dbReference>
<evidence type="ECO:0000256" key="1">
    <source>
        <dbReference type="SAM" id="Phobius"/>
    </source>
</evidence>
<dbReference type="PANTHER" id="PTHR34078:SF1">
    <property type="entry name" value="TRANSMEMBRANE PROTEIN DDB_G0267530-RELATED"/>
    <property type="match status" value="1"/>
</dbReference>
<feature type="transmembrane region" description="Helical" evidence="1">
    <location>
        <begin position="44"/>
        <end position="61"/>
    </location>
</feature>
<protein>
    <submittedName>
        <fullName evidence="2">Uncharacterized protein</fullName>
    </submittedName>
</protein>
<dbReference type="VEuPathDB" id="AmoebaDB:EIN_116740"/>
<keyword evidence="1" id="KW-0812">Transmembrane</keyword>
<dbReference type="EMBL" id="KB206203">
    <property type="protein sequence ID" value="ELP94543.1"/>
    <property type="molecule type" value="Genomic_DNA"/>
</dbReference>
<keyword evidence="1" id="KW-1133">Transmembrane helix</keyword>
<name>L7FP68_ENTIV</name>
<dbReference type="KEGG" id="eiv:EIN_116740"/>
<dbReference type="PANTHER" id="PTHR34078">
    <property type="entry name" value="EXPRESSED PROTEIN"/>
    <property type="match status" value="1"/>
</dbReference>
<accession>L7FP68</accession>
<dbReference type="RefSeq" id="XP_004261314.1">
    <property type="nucleotide sequence ID" value="XM_004261266.1"/>
</dbReference>
<keyword evidence="3" id="KW-1185">Reference proteome</keyword>
<proteinExistence type="predicted"/>